<name>A0A4R3VXE5_9SPHI</name>
<dbReference type="Proteomes" id="UP000295197">
    <property type="component" value="Unassembled WGS sequence"/>
</dbReference>
<sequence>MEKKHIYALFAAIAIILFLYTFIFVDETHTFVLNAGWETNLIEAKWLFYLIAAIGVCLWLFYYIFASSLYTDSLIYLHLVSYILLAIVLILWDNNSFSLKEAVDSNAYSSVQEIRGEYQDVMDRYTIYRSLFWFFLLIQPIGLINLMLGFIKPNKD</sequence>
<organism evidence="2 3">
    <name type="scientific">Sphingobacterium alimentarium</name>
    <dbReference type="NCBI Taxonomy" id="797292"/>
    <lineage>
        <taxon>Bacteria</taxon>
        <taxon>Pseudomonadati</taxon>
        <taxon>Bacteroidota</taxon>
        <taxon>Sphingobacteriia</taxon>
        <taxon>Sphingobacteriales</taxon>
        <taxon>Sphingobacteriaceae</taxon>
        <taxon>Sphingobacterium</taxon>
    </lineage>
</organism>
<proteinExistence type="predicted"/>
<keyword evidence="1" id="KW-0812">Transmembrane</keyword>
<dbReference type="OrthoDB" id="711146at2"/>
<protein>
    <submittedName>
        <fullName evidence="2">Uncharacterized protein</fullName>
    </submittedName>
</protein>
<keyword evidence="1" id="KW-0472">Membrane</keyword>
<gene>
    <name evidence="2" type="ORF">EDC17_102427</name>
</gene>
<dbReference type="EMBL" id="SMBZ01000024">
    <property type="protein sequence ID" value="TCV12260.1"/>
    <property type="molecule type" value="Genomic_DNA"/>
</dbReference>
<feature type="transmembrane region" description="Helical" evidence="1">
    <location>
        <begin position="7"/>
        <end position="26"/>
    </location>
</feature>
<evidence type="ECO:0000313" key="3">
    <source>
        <dbReference type="Proteomes" id="UP000295197"/>
    </source>
</evidence>
<accession>A0A4R3VXE5</accession>
<comment type="caution">
    <text evidence="2">The sequence shown here is derived from an EMBL/GenBank/DDBJ whole genome shotgun (WGS) entry which is preliminary data.</text>
</comment>
<reference evidence="2 3" key="1">
    <citation type="submission" date="2019-03" db="EMBL/GenBank/DDBJ databases">
        <title>Genomic Encyclopedia of Type Strains, Phase IV (KMG-IV): sequencing the most valuable type-strain genomes for metagenomic binning, comparative biology and taxonomic classification.</title>
        <authorList>
            <person name="Goeker M."/>
        </authorList>
    </citation>
    <scope>NUCLEOTIDE SEQUENCE [LARGE SCALE GENOMIC DNA]</scope>
    <source>
        <strain evidence="2 3">DSM 22362</strain>
    </source>
</reference>
<feature type="transmembrane region" description="Helical" evidence="1">
    <location>
        <begin position="131"/>
        <end position="151"/>
    </location>
</feature>
<dbReference type="AlphaFoldDB" id="A0A4R3VXE5"/>
<feature type="transmembrane region" description="Helical" evidence="1">
    <location>
        <begin position="74"/>
        <end position="92"/>
    </location>
</feature>
<keyword evidence="1" id="KW-1133">Transmembrane helix</keyword>
<feature type="transmembrane region" description="Helical" evidence="1">
    <location>
        <begin position="46"/>
        <end position="65"/>
    </location>
</feature>
<dbReference type="RefSeq" id="WP_132777899.1">
    <property type="nucleotide sequence ID" value="NZ_SMBZ01000024.1"/>
</dbReference>
<evidence type="ECO:0000256" key="1">
    <source>
        <dbReference type="SAM" id="Phobius"/>
    </source>
</evidence>
<evidence type="ECO:0000313" key="2">
    <source>
        <dbReference type="EMBL" id="TCV12260.1"/>
    </source>
</evidence>
<keyword evidence="3" id="KW-1185">Reference proteome</keyword>